<accession>A0AAW4JAB5</accession>
<name>A0AAW4JAB5_ACIHA</name>
<dbReference type="PRINTS" id="PR00313">
    <property type="entry name" value="CABNDNGRPT"/>
</dbReference>
<gene>
    <name evidence="2" type="ORF">J5N55_14325</name>
</gene>
<dbReference type="NCBIfam" id="TIGR03661">
    <property type="entry name" value="T1SS_VCA0849"/>
    <property type="match status" value="1"/>
</dbReference>
<dbReference type="Proteomes" id="UP000670925">
    <property type="component" value="Unassembled WGS sequence"/>
</dbReference>
<proteinExistence type="predicted"/>
<evidence type="ECO:0000313" key="2">
    <source>
        <dbReference type="EMBL" id="MBO3659253.1"/>
    </source>
</evidence>
<protein>
    <submittedName>
        <fullName evidence="2">Type I secretion C-terminal target domain-containing protein</fullName>
    </submittedName>
</protein>
<evidence type="ECO:0000313" key="3">
    <source>
        <dbReference type="Proteomes" id="UP000670925"/>
    </source>
</evidence>
<dbReference type="Gene3D" id="2.150.10.10">
    <property type="entry name" value="Serralysin-like metalloprotease, C-terminal"/>
    <property type="match status" value="1"/>
</dbReference>
<comment type="caution">
    <text evidence="2">The sequence shown here is derived from an EMBL/GenBank/DDBJ whole genome shotgun (WGS) entry which is preliminary data.</text>
</comment>
<dbReference type="AlphaFoldDB" id="A0AAW4JAB5"/>
<dbReference type="InterPro" id="IPR018511">
    <property type="entry name" value="Hemolysin-typ_Ca-bd_CS"/>
</dbReference>
<reference evidence="2" key="1">
    <citation type="submission" date="2021-03" db="EMBL/GenBank/DDBJ databases">
        <title>Acinetobacter spp. whole-genome sequenced from Terengganu.</title>
        <authorList>
            <person name="Mohd Rani F."/>
        </authorList>
    </citation>
    <scope>NUCLEOTIDE SEQUENCE</scope>
    <source>
        <strain evidence="2">AC1502</strain>
    </source>
</reference>
<dbReference type="EMBL" id="JAGFOT010000017">
    <property type="protein sequence ID" value="MBO3659253.1"/>
    <property type="molecule type" value="Genomic_DNA"/>
</dbReference>
<dbReference type="GO" id="GO:0005615">
    <property type="term" value="C:extracellular space"/>
    <property type="evidence" value="ECO:0007669"/>
    <property type="project" value="InterPro"/>
</dbReference>
<evidence type="ECO:0000256" key="1">
    <source>
        <dbReference type="ARBA" id="ARBA00022837"/>
    </source>
</evidence>
<dbReference type="GO" id="GO:0005509">
    <property type="term" value="F:calcium ion binding"/>
    <property type="evidence" value="ECO:0007669"/>
    <property type="project" value="InterPro"/>
</dbReference>
<keyword evidence="1" id="KW-0106">Calcium</keyword>
<feature type="non-terminal residue" evidence="2">
    <location>
        <position position="1"/>
    </location>
</feature>
<sequence length="125" mass="13916">AGNDILDGGAGNDTLDGGAGNDIFIYNILSNIDSLYGNGEDSINNFKLGEDLIDLTALFVEYKDREDFDLNDFIRVESTITSNRSTIYLDRDGKNNDYTSTKFIELNSNMKNLSVEDLFNNVIII</sequence>
<organism evidence="2 3">
    <name type="scientific">Acinetobacter haemolyticus</name>
    <dbReference type="NCBI Taxonomy" id="29430"/>
    <lineage>
        <taxon>Bacteria</taxon>
        <taxon>Pseudomonadati</taxon>
        <taxon>Pseudomonadota</taxon>
        <taxon>Gammaproteobacteria</taxon>
        <taxon>Moraxellales</taxon>
        <taxon>Moraxellaceae</taxon>
        <taxon>Acinetobacter</taxon>
    </lineage>
</organism>
<dbReference type="InterPro" id="IPR011049">
    <property type="entry name" value="Serralysin-like_metalloprot_C"/>
</dbReference>
<dbReference type="InterPro" id="IPR001343">
    <property type="entry name" value="Hemolysn_Ca-bd"/>
</dbReference>
<dbReference type="PROSITE" id="PS00330">
    <property type="entry name" value="HEMOLYSIN_CALCIUM"/>
    <property type="match status" value="1"/>
</dbReference>
<dbReference type="RefSeq" id="WP_208464715.1">
    <property type="nucleotide sequence ID" value="NZ_JAGFOT010000017.1"/>
</dbReference>
<dbReference type="InterPro" id="IPR019960">
    <property type="entry name" value="T1SS_VCA0849"/>
</dbReference>
<dbReference type="SUPFAM" id="SSF51120">
    <property type="entry name" value="beta-Roll"/>
    <property type="match status" value="1"/>
</dbReference>
<dbReference type="Pfam" id="PF00353">
    <property type="entry name" value="HemolysinCabind"/>
    <property type="match status" value="1"/>
</dbReference>